<keyword evidence="1" id="KW-0812">Transmembrane</keyword>
<evidence type="ECO:0000313" key="3">
    <source>
        <dbReference type="Proteomes" id="UP000800040"/>
    </source>
</evidence>
<protein>
    <submittedName>
        <fullName evidence="2">Uncharacterized protein</fullName>
    </submittedName>
</protein>
<dbReference type="AlphaFoldDB" id="A0A6A5KWI6"/>
<keyword evidence="1" id="KW-0472">Membrane</keyword>
<reference evidence="2" key="1">
    <citation type="submission" date="2020-01" db="EMBL/GenBank/DDBJ databases">
        <authorList>
            <consortium name="DOE Joint Genome Institute"/>
            <person name="Haridas S."/>
            <person name="Albert R."/>
            <person name="Binder M."/>
            <person name="Bloem J."/>
            <person name="Labutti K."/>
            <person name="Salamov A."/>
            <person name="Andreopoulos B."/>
            <person name="Baker S.E."/>
            <person name="Barry K."/>
            <person name="Bills G."/>
            <person name="Bluhm B.H."/>
            <person name="Cannon C."/>
            <person name="Castanera R."/>
            <person name="Culley D.E."/>
            <person name="Daum C."/>
            <person name="Ezra D."/>
            <person name="Gonzalez J.B."/>
            <person name="Henrissat B."/>
            <person name="Kuo A."/>
            <person name="Liang C."/>
            <person name="Lipzen A."/>
            <person name="Lutzoni F."/>
            <person name="Magnuson J."/>
            <person name="Mondo S."/>
            <person name="Nolan M."/>
            <person name="Ohm R."/>
            <person name="Pangilinan J."/>
            <person name="Park H.-J."/>
            <person name="Ramirez L."/>
            <person name="Alfaro M."/>
            <person name="Sun H."/>
            <person name="Tritt A."/>
            <person name="Yoshinaga Y."/>
            <person name="Zwiers L.-H."/>
            <person name="Turgeon B.G."/>
            <person name="Goodwin S.B."/>
            <person name="Spatafora J.W."/>
            <person name="Crous P.W."/>
            <person name="Grigoriev I.V."/>
        </authorList>
    </citation>
    <scope>NUCLEOTIDE SEQUENCE</scope>
    <source>
        <strain evidence="2">P77</strain>
    </source>
</reference>
<evidence type="ECO:0000313" key="2">
    <source>
        <dbReference type="EMBL" id="KAF1839336.1"/>
    </source>
</evidence>
<name>A0A6A5KWI6_9PLEO</name>
<sequence>MAQDRLKCKVNIVLTTKIAFYMFAIVWINRKRLTPGSTLDIHRAPRYRDRDSAVNSGEIAGHLYQLVDVGGHRNSCGREKAPANTKREQWCRAVQEGWIAFCMSGITLDDFDRGDEVCKKELAPTELTLLYVR</sequence>
<keyword evidence="1" id="KW-1133">Transmembrane helix</keyword>
<feature type="transmembrane region" description="Helical" evidence="1">
    <location>
        <begin position="12"/>
        <end position="29"/>
    </location>
</feature>
<evidence type="ECO:0000256" key="1">
    <source>
        <dbReference type="SAM" id="Phobius"/>
    </source>
</evidence>
<gene>
    <name evidence="2" type="ORF">BDW02DRAFT_593693</name>
</gene>
<keyword evidence="3" id="KW-1185">Reference proteome</keyword>
<accession>A0A6A5KWI6</accession>
<dbReference type="Proteomes" id="UP000800040">
    <property type="component" value="Unassembled WGS sequence"/>
</dbReference>
<organism evidence="2 3">
    <name type="scientific">Decorospora gaudefroyi</name>
    <dbReference type="NCBI Taxonomy" id="184978"/>
    <lineage>
        <taxon>Eukaryota</taxon>
        <taxon>Fungi</taxon>
        <taxon>Dikarya</taxon>
        <taxon>Ascomycota</taxon>
        <taxon>Pezizomycotina</taxon>
        <taxon>Dothideomycetes</taxon>
        <taxon>Pleosporomycetidae</taxon>
        <taxon>Pleosporales</taxon>
        <taxon>Pleosporineae</taxon>
        <taxon>Pleosporaceae</taxon>
        <taxon>Decorospora</taxon>
    </lineage>
</organism>
<dbReference type="EMBL" id="ML975245">
    <property type="protein sequence ID" value="KAF1839336.1"/>
    <property type="molecule type" value="Genomic_DNA"/>
</dbReference>
<proteinExistence type="predicted"/>